<dbReference type="Proteomes" id="UP001432360">
    <property type="component" value="Chromosome"/>
</dbReference>
<dbReference type="EMBL" id="CP133148">
    <property type="protein sequence ID" value="WVT02225.1"/>
    <property type="molecule type" value="Genomic_DNA"/>
</dbReference>
<dbReference type="Gene3D" id="3.30.460.10">
    <property type="entry name" value="Beta Polymerase, domain 2"/>
    <property type="match status" value="1"/>
</dbReference>
<evidence type="ECO:0000313" key="2">
    <source>
        <dbReference type="Proteomes" id="UP001432360"/>
    </source>
</evidence>
<reference evidence="1" key="1">
    <citation type="submission" date="2023-08" db="EMBL/GenBank/DDBJ databases">
        <title>Complete genome sequence of Sinorhizobium chiapanecum ITTG S70 isolated from Acaciella angustissima nodules in Chiapas-Mexico.</title>
        <authorList>
            <person name="Rincon-Rosales R."/>
            <person name="Rogel M.A."/>
            <person name="Rincon-Medina C.I."/>
            <person name="Guerrero G."/>
            <person name="Manzano-Gomez L.A."/>
            <person name="Lopez-Lopez A."/>
            <person name="Rincon Molina F.A."/>
            <person name="Martinez-Romero E."/>
        </authorList>
    </citation>
    <scope>NUCLEOTIDE SEQUENCE</scope>
    <source>
        <strain evidence="1">ITTG S70</strain>
    </source>
</reference>
<name>A0ABZ2B404_9HYPH</name>
<evidence type="ECO:0000313" key="1">
    <source>
        <dbReference type="EMBL" id="WVT02225.1"/>
    </source>
</evidence>
<proteinExistence type="predicted"/>
<dbReference type="PANTHER" id="PTHR34822:SF1">
    <property type="entry name" value="GRPB FAMILY PROTEIN"/>
    <property type="match status" value="1"/>
</dbReference>
<dbReference type="Pfam" id="PF04229">
    <property type="entry name" value="GrpB"/>
    <property type="match status" value="1"/>
</dbReference>
<dbReference type="InterPro" id="IPR043519">
    <property type="entry name" value="NT_sf"/>
</dbReference>
<dbReference type="PANTHER" id="PTHR34822">
    <property type="entry name" value="GRPB DOMAIN PROTEIN (AFU_ORTHOLOGUE AFUA_1G01530)"/>
    <property type="match status" value="1"/>
</dbReference>
<dbReference type="SUPFAM" id="SSF81301">
    <property type="entry name" value="Nucleotidyltransferase"/>
    <property type="match status" value="1"/>
</dbReference>
<gene>
    <name evidence="1" type="ORF">RB548_11845</name>
</gene>
<accession>A0ABZ2B404</accession>
<keyword evidence="2" id="KW-1185">Reference proteome</keyword>
<protein>
    <submittedName>
        <fullName evidence="1">GrpB family protein</fullName>
    </submittedName>
</protein>
<dbReference type="InterPro" id="IPR007344">
    <property type="entry name" value="GrpB/CoaE"/>
</dbReference>
<dbReference type="RefSeq" id="WP_331371510.1">
    <property type="nucleotide sequence ID" value="NZ_CP133148.1"/>
</dbReference>
<sequence length="167" mass="18568">MSAIKIVDYDPTWPALFEREKIRILDLIGDLVEEIHHVGSTSVLGLCAKPKIDIDVVLLSEARIPEAVERVKSLAGLTFHGDPYKDGMWTFTLGHGSYGTRLYLCGPGNATHVKRILFRDWLRNHLDAAAEYAALKRKLAAEASGNWKFYTGGKSDFVARIVRQASA</sequence>
<organism evidence="1 2">
    <name type="scientific">Sinorhizobium chiapasense</name>
    <dbReference type="NCBI Taxonomy" id="501572"/>
    <lineage>
        <taxon>Bacteria</taxon>
        <taxon>Pseudomonadati</taxon>
        <taxon>Pseudomonadota</taxon>
        <taxon>Alphaproteobacteria</taxon>
        <taxon>Hyphomicrobiales</taxon>
        <taxon>Rhizobiaceae</taxon>
        <taxon>Sinorhizobium/Ensifer group</taxon>
        <taxon>Sinorhizobium</taxon>
    </lineage>
</organism>